<feature type="signal peptide" evidence="5">
    <location>
        <begin position="1"/>
        <end position="21"/>
    </location>
</feature>
<feature type="chain" id="PRO_5030861099" description="Serine/threonine-protein phosphatase PGAM5, mitochondrial" evidence="5">
    <location>
        <begin position="22"/>
        <end position="531"/>
    </location>
</feature>
<reference evidence="6" key="1">
    <citation type="submission" date="2021-01" db="EMBL/GenBank/DDBJ databases">
        <authorList>
            <person name="Corre E."/>
            <person name="Pelletier E."/>
            <person name="Niang G."/>
            <person name="Scheremetjew M."/>
            <person name="Finn R."/>
            <person name="Kale V."/>
            <person name="Holt S."/>
            <person name="Cochrane G."/>
            <person name="Meng A."/>
            <person name="Brown T."/>
            <person name="Cohen L."/>
        </authorList>
    </citation>
    <scope>NUCLEOTIDE SEQUENCE</scope>
</reference>
<keyword evidence="5" id="KW-0732">Signal</keyword>
<gene>
    <name evidence="6" type="ORF">NSCI0253_LOCUS24085</name>
</gene>
<protein>
    <recommendedName>
        <fullName evidence="3">Serine/threonine-protein phosphatase PGAM5, mitochondrial</fullName>
    </recommendedName>
    <alternativeName>
        <fullName evidence="4">Serine/threonine-protein phosphatase Pgam5, mitochondrial</fullName>
    </alternativeName>
</protein>
<dbReference type="Gene3D" id="3.40.50.1240">
    <property type="entry name" value="Phosphoglycerate mutase-like"/>
    <property type="match status" value="2"/>
</dbReference>
<dbReference type="Pfam" id="PF00300">
    <property type="entry name" value="His_Phos_1"/>
    <property type="match status" value="2"/>
</dbReference>
<evidence type="ECO:0000313" key="6">
    <source>
        <dbReference type="EMBL" id="CAD8849735.1"/>
    </source>
</evidence>
<evidence type="ECO:0000256" key="1">
    <source>
        <dbReference type="ARBA" id="ARBA00006717"/>
    </source>
</evidence>
<name>A0A7S1ACF6_NOCSC</name>
<dbReference type="EMBL" id="HBFQ01034182">
    <property type="protein sequence ID" value="CAD8849735.1"/>
    <property type="molecule type" value="Transcribed_RNA"/>
</dbReference>
<evidence type="ECO:0000256" key="2">
    <source>
        <dbReference type="ARBA" id="ARBA00022801"/>
    </source>
</evidence>
<dbReference type="GO" id="GO:0090141">
    <property type="term" value="P:positive regulation of mitochondrial fission"/>
    <property type="evidence" value="ECO:0007669"/>
    <property type="project" value="TreeGrafter"/>
</dbReference>
<organism evidence="6">
    <name type="scientific">Noctiluca scintillans</name>
    <name type="common">Sea sparkle</name>
    <name type="synonym">Red tide dinoflagellate</name>
    <dbReference type="NCBI Taxonomy" id="2966"/>
    <lineage>
        <taxon>Eukaryota</taxon>
        <taxon>Sar</taxon>
        <taxon>Alveolata</taxon>
        <taxon>Dinophyceae</taxon>
        <taxon>Noctilucales</taxon>
        <taxon>Noctilucaceae</taxon>
        <taxon>Noctiluca</taxon>
    </lineage>
</organism>
<evidence type="ECO:0000256" key="3">
    <source>
        <dbReference type="ARBA" id="ARBA00039765"/>
    </source>
</evidence>
<dbReference type="SMART" id="SM00855">
    <property type="entry name" value="PGAM"/>
    <property type="match status" value="1"/>
</dbReference>
<sequence>MAVRPFFSALCASGAIASVLAQRRERTSQPKPLVALCEGTAKFNRNWDCRHPPEGSSMRCQGNTRIILFIRHGQYETKGGPGYGRLTDLGREQAKLAGEHLVARMRADPLLKKSMLKLTSSALDRAVETADIIQAELEGELAWVDVRRKDLPDDLPLQFMGNWGEHYLEFSVTSLSTTLRVHDGDNRLQPEVQIKSGSRLRIVKPAIVPEAWSEEVALSELDIETLAVHQVVQPTKRLDNRFEEWNCSGCDRESPPGDVHWSDNAEKNGLGFCDGCFAAGPAHKRLSPGDTFSRTTEGVLQNSLRQPNDKNLNEADVDTCSVLMPDDSLYKHYGILNAQILKDNASVNAAFRAHMHRSVDHNSLKRADRTDVISLSLVPLSGGEVQCRRWTAAEFAQLQLSDALVCPFILDEEAKVRTEGDFRLQTVGQRDTAGMSAAAVLAEVASLDKEIKARRPGKQVEIFVVHQNIIRYLFLRSLQFDTTAWLNFGGSNCTFTQLRITARGDVICDFFGDHGSTLPVSHYTFNSSPDI</sequence>
<accession>A0A7S1ACF6</accession>
<dbReference type="InterPro" id="IPR029033">
    <property type="entry name" value="His_PPase_superfam"/>
</dbReference>
<dbReference type="PANTHER" id="PTHR20935:SF0">
    <property type="entry name" value="SERINE_THREONINE-PROTEIN PHOSPHATASE PGAM5, MITOCHONDRIAL"/>
    <property type="match status" value="1"/>
</dbReference>
<dbReference type="AlphaFoldDB" id="A0A7S1ACF6"/>
<dbReference type="CDD" id="cd07040">
    <property type="entry name" value="HP"/>
    <property type="match status" value="1"/>
</dbReference>
<dbReference type="PANTHER" id="PTHR20935">
    <property type="entry name" value="PHOSPHOGLYCERATE MUTASE-RELATED"/>
    <property type="match status" value="1"/>
</dbReference>
<evidence type="ECO:0000256" key="5">
    <source>
        <dbReference type="SAM" id="SignalP"/>
    </source>
</evidence>
<evidence type="ECO:0000256" key="4">
    <source>
        <dbReference type="ARBA" id="ARBA00040722"/>
    </source>
</evidence>
<dbReference type="GO" id="GO:0005739">
    <property type="term" value="C:mitochondrion"/>
    <property type="evidence" value="ECO:0007669"/>
    <property type="project" value="TreeGrafter"/>
</dbReference>
<dbReference type="GO" id="GO:0004722">
    <property type="term" value="F:protein serine/threonine phosphatase activity"/>
    <property type="evidence" value="ECO:0007669"/>
    <property type="project" value="TreeGrafter"/>
</dbReference>
<dbReference type="SUPFAM" id="SSF53254">
    <property type="entry name" value="Phosphoglycerate mutase-like"/>
    <property type="match status" value="1"/>
</dbReference>
<comment type="similarity">
    <text evidence="1">Belongs to the phosphoglycerate mutase family. BPG-dependent PGAM subfamily.</text>
</comment>
<keyword evidence="2" id="KW-0378">Hydrolase</keyword>
<dbReference type="InterPro" id="IPR051021">
    <property type="entry name" value="Mito_Ser/Thr_phosphatase"/>
</dbReference>
<dbReference type="InterPro" id="IPR013078">
    <property type="entry name" value="His_Pase_superF_clade-1"/>
</dbReference>
<proteinExistence type="inferred from homology"/>